<keyword evidence="9" id="KW-1185">Reference proteome</keyword>
<keyword evidence="5" id="KW-0175">Coiled coil</keyword>
<dbReference type="InterPro" id="IPR050699">
    <property type="entry name" value="RNA-DNA_Helicase"/>
</dbReference>
<dbReference type="EMBL" id="RRYP01001309">
    <property type="protein sequence ID" value="TNV86102.1"/>
    <property type="molecule type" value="Genomic_DNA"/>
</dbReference>
<evidence type="ECO:0000256" key="2">
    <source>
        <dbReference type="ARBA" id="ARBA00022801"/>
    </source>
</evidence>
<dbReference type="InterPro" id="IPR014001">
    <property type="entry name" value="Helicase_ATP-bd"/>
</dbReference>
<dbReference type="Gene3D" id="1.10.3380.30">
    <property type="match status" value="1"/>
</dbReference>
<dbReference type="Pfam" id="PF00270">
    <property type="entry name" value="DEAD"/>
    <property type="match status" value="1"/>
</dbReference>
<dbReference type="Gene3D" id="3.40.50.300">
    <property type="entry name" value="P-loop containing nucleotide triphosphate hydrolases"/>
    <property type="match status" value="2"/>
</dbReference>
<dbReference type="AlphaFoldDB" id="A0A8J8T871"/>
<dbReference type="OrthoDB" id="64767at2759"/>
<dbReference type="SUPFAM" id="SSF52540">
    <property type="entry name" value="P-loop containing nucleoside triphosphate hydrolases"/>
    <property type="match status" value="1"/>
</dbReference>
<keyword evidence="2" id="KW-0378">Hydrolase</keyword>
<dbReference type="PIRSF" id="PIRSF005198">
    <property type="entry name" value="Antiviral_helicase_SKI2"/>
    <property type="match status" value="1"/>
</dbReference>
<accession>A0A8J8T871</accession>
<gene>
    <name evidence="8" type="ORF">FGO68_gene7326</name>
</gene>
<dbReference type="Pfam" id="PF08148">
    <property type="entry name" value="DSHCT"/>
    <property type="match status" value="1"/>
</dbReference>
<organism evidence="8 9">
    <name type="scientific">Halteria grandinella</name>
    <dbReference type="NCBI Taxonomy" id="5974"/>
    <lineage>
        <taxon>Eukaryota</taxon>
        <taxon>Sar</taxon>
        <taxon>Alveolata</taxon>
        <taxon>Ciliophora</taxon>
        <taxon>Intramacronucleata</taxon>
        <taxon>Spirotrichea</taxon>
        <taxon>Stichotrichia</taxon>
        <taxon>Sporadotrichida</taxon>
        <taxon>Halteriidae</taxon>
        <taxon>Halteria</taxon>
    </lineage>
</organism>
<evidence type="ECO:0000313" key="9">
    <source>
        <dbReference type="Proteomes" id="UP000785679"/>
    </source>
</evidence>
<dbReference type="InterPro" id="IPR016438">
    <property type="entry name" value="SKI2-like"/>
</dbReference>
<dbReference type="SMART" id="SM00487">
    <property type="entry name" value="DEXDc"/>
    <property type="match status" value="1"/>
</dbReference>
<dbReference type="SMART" id="SM00490">
    <property type="entry name" value="HELICc"/>
    <property type="match status" value="1"/>
</dbReference>
<keyword evidence="1" id="KW-0547">Nucleotide-binding</keyword>
<dbReference type="GO" id="GO:0070478">
    <property type="term" value="P:nuclear-transcribed mRNA catabolic process, 3'-5' exonucleolytic nonsense-mediated decay"/>
    <property type="evidence" value="ECO:0007669"/>
    <property type="project" value="TreeGrafter"/>
</dbReference>
<dbReference type="Proteomes" id="UP000785679">
    <property type="component" value="Unassembled WGS sequence"/>
</dbReference>
<feature type="coiled-coil region" evidence="5">
    <location>
        <begin position="297"/>
        <end position="353"/>
    </location>
</feature>
<evidence type="ECO:0000313" key="8">
    <source>
        <dbReference type="EMBL" id="TNV86102.1"/>
    </source>
</evidence>
<sequence>MEEQAKAKAISQVSSVEERKELPAVLGGAGDELDLIIQDSSSLKRAESVQSPLAEAKSADKKPTWFEEDFMDMSRFKEMVPSPAITYPFELDDFQKRACYRLEQGNCVFVAAHTSAGKTVVAEYAIALARRHMTKTIYTSPIKALSNQKYREFKDKFGDVGICTGDVSLNTNAACVVMTTEILQQMLYNDSDYIKDVEWVIFDEVHYINDAERGSVWEEVIMKLPPHVNMVMLSATVPNYREFADWVGRAKQKKIYVQMTEKRPVPLQHFIMYNEKLHMIKDEHGNIRRDVLEKVLREEQNDKNKRFAEEKKKEKKAAANVDGEGELREKKEIDFKEKKLKAKEDALKSVARNAVKNQGGGGGGNGPNSQRAQGNYKKFTKTVRAIQKEGLLPCVIFCFSKVQTEDIPKQLEENIDFTDGAEKGEIKKFLKAKIQRLSETDQQLPQIGQLTNLLVRGIGVHHAGMLPFMKEIVEILFADGLLKIVFATTTFAIGLNMPARAVFFTKIYKFSGGQNEELIETSEYLQMAGRAGRRGKDATGSCLIALDRAFTRNIPTIEDFERILENKGTPLESKLKLSYTMAMNVVKQESMVIDDLLKTSWFESESEKERIDAAKNANVLKRKIGQAEVIDCAHGCTQESVREFTRVYNQVCERNRNIAIVHQRDLQPLVLVESMQPSALFGQTVIIIQGFPPGKLKDEDTLLCLFLSEGYKRGQRFADTHSQALPHGHLRNSKVYFEYIKLKASQVGQIYNEYLGNHVKSHMGLTKAGVLEDKTHDAIWHAFANLKNLTNWKVNNQCTAYVHERGQLFEEIAKNASSKCPLKHSHLEQWVGLEQFQKEYEFSRSLMTSTSREKLDDFNAKIRVLVSYGYLDEEMNMLFKGKVAHEIISTDKILTTELIFSGLLKDLTIEECIALFSVLNTQVKGSKQAEPCVADISDGFKNALSFVSDQAEKLIEVEKEYGVLDTLGFEVEQRLNFYFYGLMYGWACKKPFSEVVQENPGIDEGTIVKMVNSVERICVQIKTAARNLEDGALAKKMEEAATLIKRDIIFTPSLYLE</sequence>
<name>A0A8J8T871_HALGN</name>
<feature type="domain" description="Helicase ATP-binding" evidence="6">
    <location>
        <begin position="99"/>
        <end position="255"/>
    </location>
</feature>
<evidence type="ECO:0000256" key="1">
    <source>
        <dbReference type="ARBA" id="ARBA00022741"/>
    </source>
</evidence>
<evidence type="ECO:0000256" key="3">
    <source>
        <dbReference type="ARBA" id="ARBA00022806"/>
    </source>
</evidence>
<protein>
    <recommendedName>
        <fullName evidence="10">Helicase SKI2W</fullName>
    </recommendedName>
</protein>
<dbReference type="PANTHER" id="PTHR12131">
    <property type="entry name" value="ATP-DEPENDENT RNA AND DNA HELICASE"/>
    <property type="match status" value="1"/>
</dbReference>
<dbReference type="PANTHER" id="PTHR12131:SF1">
    <property type="entry name" value="ATP-DEPENDENT RNA HELICASE SUPV3L1, MITOCHONDRIAL-RELATED"/>
    <property type="match status" value="1"/>
</dbReference>
<reference evidence="8" key="1">
    <citation type="submission" date="2019-06" db="EMBL/GenBank/DDBJ databases">
        <authorList>
            <person name="Zheng W."/>
        </authorList>
    </citation>
    <scope>NUCLEOTIDE SEQUENCE</scope>
    <source>
        <strain evidence="8">QDHG01</strain>
    </source>
</reference>
<comment type="caution">
    <text evidence="8">The sequence shown here is derived from an EMBL/GenBank/DDBJ whole genome shotgun (WGS) entry which is preliminary data.</text>
</comment>
<dbReference type="InterPro" id="IPR027417">
    <property type="entry name" value="P-loop_NTPase"/>
</dbReference>
<dbReference type="CDD" id="cd18795">
    <property type="entry name" value="SF2_C_Ski2"/>
    <property type="match status" value="1"/>
</dbReference>
<dbReference type="PROSITE" id="PS51194">
    <property type="entry name" value="HELICASE_CTER"/>
    <property type="match status" value="1"/>
</dbReference>
<proteinExistence type="predicted"/>
<evidence type="ECO:0000256" key="5">
    <source>
        <dbReference type="SAM" id="Coils"/>
    </source>
</evidence>
<dbReference type="GO" id="GO:0003723">
    <property type="term" value="F:RNA binding"/>
    <property type="evidence" value="ECO:0007669"/>
    <property type="project" value="InterPro"/>
</dbReference>
<keyword evidence="4" id="KW-0067">ATP-binding</keyword>
<keyword evidence="3" id="KW-0347">Helicase</keyword>
<dbReference type="InterPro" id="IPR001650">
    <property type="entry name" value="Helicase_C-like"/>
</dbReference>
<dbReference type="SMART" id="SM01142">
    <property type="entry name" value="DSHCT"/>
    <property type="match status" value="1"/>
</dbReference>
<dbReference type="InterPro" id="IPR012961">
    <property type="entry name" value="Ski2/MTR4_C"/>
</dbReference>
<evidence type="ECO:0000259" key="6">
    <source>
        <dbReference type="PROSITE" id="PS51192"/>
    </source>
</evidence>
<feature type="domain" description="Helicase C-terminal" evidence="7">
    <location>
        <begin position="378"/>
        <end position="577"/>
    </location>
</feature>
<dbReference type="GO" id="GO:0016787">
    <property type="term" value="F:hydrolase activity"/>
    <property type="evidence" value="ECO:0007669"/>
    <property type="project" value="UniProtKB-KW"/>
</dbReference>
<dbReference type="PROSITE" id="PS51192">
    <property type="entry name" value="HELICASE_ATP_BIND_1"/>
    <property type="match status" value="1"/>
</dbReference>
<evidence type="ECO:0000256" key="4">
    <source>
        <dbReference type="ARBA" id="ARBA00022840"/>
    </source>
</evidence>
<evidence type="ECO:0000259" key="7">
    <source>
        <dbReference type="PROSITE" id="PS51194"/>
    </source>
</evidence>
<dbReference type="GO" id="GO:0003724">
    <property type="term" value="F:RNA helicase activity"/>
    <property type="evidence" value="ECO:0007669"/>
    <property type="project" value="InterPro"/>
</dbReference>
<dbReference type="GO" id="GO:0005524">
    <property type="term" value="F:ATP binding"/>
    <property type="evidence" value="ECO:0007669"/>
    <property type="project" value="UniProtKB-KW"/>
</dbReference>
<dbReference type="FunFam" id="3.40.50.300:FF:000354">
    <property type="entry name" value="ATP-dependent RNA helicase SKI2"/>
    <property type="match status" value="1"/>
</dbReference>
<dbReference type="InterPro" id="IPR011545">
    <property type="entry name" value="DEAD/DEAH_box_helicase_dom"/>
</dbReference>
<evidence type="ECO:0008006" key="10">
    <source>
        <dbReference type="Google" id="ProtNLM"/>
    </source>
</evidence>
<dbReference type="GO" id="GO:0055087">
    <property type="term" value="C:Ski complex"/>
    <property type="evidence" value="ECO:0007669"/>
    <property type="project" value="TreeGrafter"/>
</dbReference>